<dbReference type="PANTHER" id="PTHR43071">
    <property type="entry name" value="2-AMINO-4-HYDROXY-6-HYDROXYMETHYLDIHYDROPTERIDINE PYROPHOSPHOKINASE"/>
    <property type="match status" value="1"/>
</dbReference>
<proteinExistence type="inferred from homology"/>
<evidence type="ECO:0000259" key="13">
    <source>
        <dbReference type="Pfam" id="PF01288"/>
    </source>
</evidence>
<dbReference type="EMBL" id="FTOP01000012">
    <property type="protein sequence ID" value="SIT03018.1"/>
    <property type="molecule type" value="Genomic_DNA"/>
</dbReference>
<protein>
    <recommendedName>
        <fullName evidence="4">2-amino-4-hydroxy-6-hydroxymethyldihydropteridine pyrophosphokinase</fullName>
        <ecNumber evidence="3">2.7.6.3</ecNumber>
    </recommendedName>
    <alternativeName>
        <fullName evidence="11">6-hydroxymethyl-7,8-dihydropterin pyrophosphokinase</fullName>
    </alternativeName>
    <alternativeName>
        <fullName evidence="12">7,8-dihydro-6-hydroxymethylpterin-pyrophosphokinase</fullName>
    </alternativeName>
</protein>
<dbReference type="InterPro" id="IPR000550">
    <property type="entry name" value="Hppk"/>
</dbReference>
<dbReference type="OrthoDB" id="9808041at2"/>
<dbReference type="InterPro" id="IPR035907">
    <property type="entry name" value="Hppk_sf"/>
</dbReference>
<dbReference type="GO" id="GO:0046656">
    <property type="term" value="P:folic acid biosynthetic process"/>
    <property type="evidence" value="ECO:0007669"/>
    <property type="project" value="UniProtKB-KW"/>
</dbReference>
<comment type="pathway">
    <text evidence="1">Cofactor biosynthesis; tetrahydrofolate biosynthesis; 2-amino-4-hydroxy-6-hydroxymethyl-7,8-dihydropteridine diphosphate from 7,8-dihydroneopterin triphosphate: step 4/4.</text>
</comment>
<dbReference type="SUPFAM" id="SSF55083">
    <property type="entry name" value="6-hydroxymethyl-7,8-dihydropterin pyrophosphokinase, HPPK"/>
    <property type="match status" value="1"/>
</dbReference>
<dbReference type="AlphaFoldDB" id="A0A1N7NXK7"/>
<keyword evidence="7 14" id="KW-0418">Kinase</keyword>
<dbReference type="GO" id="GO:0003848">
    <property type="term" value="F:2-amino-4-hydroxy-6-hydroxymethyldihydropteridine diphosphokinase activity"/>
    <property type="evidence" value="ECO:0007669"/>
    <property type="project" value="UniProtKB-EC"/>
</dbReference>
<dbReference type="STRING" id="529505.SAMN05421761_11265"/>
<keyword evidence="6" id="KW-0547">Nucleotide-binding</keyword>
<evidence type="ECO:0000256" key="2">
    <source>
        <dbReference type="ARBA" id="ARBA00005810"/>
    </source>
</evidence>
<dbReference type="NCBIfam" id="TIGR01498">
    <property type="entry name" value="folK"/>
    <property type="match status" value="1"/>
</dbReference>
<dbReference type="Proteomes" id="UP000186026">
    <property type="component" value="Unassembled WGS sequence"/>
</dbReference>
<keyword evidence="5" id="KW-0808">Transferase</keyword>
<dbReference type="Gene3D" id="3.30.70.560">
    <property type="entry name" value="7,8-Dihydro-6-hydroxymethylpterin-pyrophosphokinase HPPK"/>
    <property type="match status" value="1"/>
</dbReference>
<keyword evidence="9" id="KW-0289">Folate biosynthesis</keyword>
<dbReference type="PANTHER" id="PTHR43071:SF1">
    <property type="entry name" value="2-AMINO-4-HYDROXY-6-HYDROXYMETHYLDIHYDROPTERIDINE PYROPHOSPHOKINASE"/>
    <property type="match status" value="1"/>
</dbReference>
<feature type="domain" description="7,8-dihydro-6-hydroxymethylpterin-pyrophosphokinase" evidence="13">
    <location>
        <begin position="11"/>
        <end position="137"/>
    </location>
</feature>
<sequence>MGLIQKNTVVLIIGGNLGDRALLIAETTKKLIDRVGPLDKSSSIYETAAWGGNSEGAYLNQVLVLNTSLSPNQLLKTIQNIENELGRIREEKWGNRTMDIDILYYNDLVISEDHLKIPHPYLPERQFVLIPLTEILPDQQHPTLKLTNREILARCQDESSVDIYQKSPF</sequence>
<evidence type="ECO:0000313" key="14">
    <source>
        <dbReference type="EMBL" id="SIT03018.1"/>
    </source>
</evidence>
<keyword evidence="8" id="KW-0067">ATP-binding</keyword>
<evidence type="ECO:0000256" key="12">
    <source>
        <dbReference type="ARBA" id="ARBA00033413"/>
    </source>
</evidence>
<dbReference type="CDD" id="cd00483">
    <property type="entry name" value="HPPK"/>
    <property type="match status" value="1"/>
</dbReference>
<accession>A0A1N7NXK7</accession>
<gene>
    <name evidence="14" type="ORF">SAMN05421761_11265</name>
</gene>
<name>A0A1N7NXK7_9BACT</name>
<keyword evidence="15" id="KW-1185">Reference proteome</keyword>
<evidence type="ECO:0000256" key="3">
    <source>
        <dbReference type="ARBA" id="ARBA00013253"/>
    </source>
</evidence>
<evidence type="ECO:0000256" key="5">
    <source>
        <dbReference type="ARBA" id="ARBA00022679"/>
    </source>
</evidence>
<dbReference type="GO" id="GO:0005524">
    <property type="term" value="F:ATP binding"/>
    <property type="evidence" value="ECO:0007669"/>
    <property type="project" value="UniProtKB-KW"/>
</dbReference>
<dbReference type="GO" id="GO:0016301">
    <property type="term" value="F:kinase activity"/>
    <property type="evidence" value="ECO:0007669"/>
    <property type="project" value="UniProtKB-KW"/>
</dbReference>
<dbReference type="GO" id="GO:0046654">
    <property type="term" value="P:tetrahydrofolate biosynthetic process"/>
    <property type="evidence" value="ECO:0007669"/>
    <property type="project" value="UniProtKB-UniPathway"/>
</dbReference>
<evidence type="ECO:0000256" key="6">
    <source>
        <dbReference type="ARBA" id="ARBA00022741"/>
    </source>
</evidence>
<dbReference type="EC" id="2.7.6.3" evidence="3"/>
<dbReference type="Pfam" id="PF01288">
    <property type="entry name" value="HPPK"/>
    <property type="match status" value="1"/>
</dbReference>
<comment type="similarity">
    <text evidence="2">Belongs to the HPPK family.</text>
</comment>
<dbReference type="UniPathway" id="UPA00077">
    <property type="reaction ID" value="UER00155"/>
</dbReference>
<evidence type="ECO:0000256" key="1">
    <source>
        <dbReference type="ARBA" id="ARBA00005051"/>
    </source>
</evidence>
<evidence type="ECO:0000256" key="11">
    <source>
        <dbReference type="ARBA" id="ARBA00029766"/>
    </source>
</evidence>
<evidence type="ECO:0000256" key="10">
    <source>
        <dbReference type="ARBA" id="ARBA00029409"/>
    </source>
</evidence>
<evidence type="ECO:0000256" key="7">
    <source>
        <dbReference type="ARBA" id="ARBA00022777"/>
    </source>
</evidence>
<evidence type="ECO:0000256" key="4">
    <source>
        <dbReference type="ARBA" id="ARBA00016218"/>
    </source>
</evidence>
<comment type="function">
    <text evidence="10">Catalyzes the transfer of pyrophosphate from adenosine triphosphate (ATP) to 6-hydroxymethyl-7,8-dihydropterin, an enzymatic step in folate biosynthesis pathway.</text>
</comment>
<evidence type="ECO:0000256" key="8">
    <source>
        <dbReference type="ARBA" id="ARBA00022840"/>
    </source>
</evidence>
<evidence type="ECO:0000256" key="9">
    <source>
        <dbReference type="ARBA" id="ARBA00022909"/>
    </source>
</evidence>
<organism evidence="14 15">
    <name type="scientific">Belliella pelovolcani</name>
    <dbReference type="NCBI Taxonomy" id="529505"/>
    <lineage>
        <taxon>Bacteria</taxon>
        <taxon>Pseudomonadati</taxon>
        <taxon>Bacteroidota</taxon>
        <taxon>Cytophagia</taxon>
        <taxon>Cytophagales</taxon>
        <taxon>Cyclobacteriaceae</taxon>
        <taxon>Belliella</taxon>
    </lineage>
</organism>
<reference evidence="15" key="1">
    <citation type="submission" date="2017-01" db="EMBL/GenBank/DDBJ databases">
        <authorList>
            <person name="Varghese N."/>
            <person name="Submissions S."/>
        </authorList>
    </citation>
    <scope>NUCLEOTIDE SEQUENCE [LARGE SCALE GENOMIC DNA]</scope>
    <source>
        <strain evidence="15">DSM 46698</strain>
    </source>
</reference>
<evidence type="ECO:0000313" key="15">
    <source>
        <dbReference type="Proteomes" id="UP000186026"/>
    </source>
</evidence>